<organism evidence="2 3">
    <name type="scientific">Rangifer tarandus platyrhynchus</name>
    <name type="common">Svalbard reindeer</name>
    <dbReference type="NCBI Taxonomy" id="3082113"/>
    <lineage>
        <taxon>Eukaryota</taxon>
        <taxon>Metazoa</taxon>
        <taxon>Chordata</taxon>
        <taxon>Craniata</taxon>
        <taxon>Vertebrata</taxon>
        <taxon>Euteleostomi</taxon>
        <taxon>Mammalia</taxon>
        <taxon>Eutheria</taxon>
        <taxon>Laurasiatheria</taxon>
        <taxon>Artiodactyla</taxon>
        <taxon>Ruminantia</taxon>
        <taxon>Pecora</taxon>
        <taxon>Cervidae</taxon>
        <taxon>Odocoileinae</taxon>
        <taxon>Rangifer</taxon>
    </lineage>
</organism>
<evidence type="ECO:0000313" key="2">
    <source>
        <dbReference type="EMBL" id="CAI9157299.1"/>
    </source>
</evidence>
<feature type="compositionally biased region" description="Polar residues" evidence="1">
    <location>
        <begin position="62"/>
        <end position="74"/>
    </location>
</feature>
<accession>A0ABN8Y7G5</accession>
<dbReference type="Proteomes" id="UP001176941">
    <property type="component" value="Chromosome 15"/>
</dbReference>
<dbReference type="EMBL" id="OX459951">
    <property type="protein sequence ID" value="CAI9157299.1"/>
    <property type="molecule type" value="Genomic_DNA"/>
</dbReference>
<name>A0ABN8Y7G5_RANTA</name>
<reference evidence="2" key="1">
    <citation type="submission" date="2023-04" db="EMBL/GenBank/DDBJ databases">
        <authorList>
            <consortium name="ELIXIR-Norway"/>
        </authorList>
    </citation>
    <scope>NUCLEOTIDE SEQUENCE [LARGE SCALE GENOMIC DNA]</scope>
</reference>
<proteinExistence type="predicted"/>
<evidence type="ECO:0000313" key="3">
    <source>
        <dbReference type="Proteomes" id="UP001176941"/>
    </source>
</evidence>
<sequence>MTDTQKNRQEHLSLQCELEQGKRKAIREPPGAGVEASGVRQRGRVTSMALSPGEATSGRCCISSSVPEPQTRLPQPQPAPRGGLKATLSPKPAPIRSPRALRDAQRPSAPPAACSLCLRVISIVCAWRQEKPSQLPSPFPEAPAV</sequence>
<feature type="compositionally biased region" description="Basic and acidic residues" evidence="1">
    <location>
        <begin position="1"/>
        <end position="11"/>
    </location>
</feature>
<gene>
    <name evidence="2" type="ORF">MRATA1EN1_LOCUS6261</name>
</gene>
<protein>
    <submittedName>
        <fullName evidence="2">Uncharacterized protein</fullName>
    </submittedName>
</protein>
<feature type="region of interest" description="Disordered" evidence="1">
    <location>
        <begin position="1"/>
        <end position="111"/>
    </location>
</feature>
<evidence type="ECO:0000256" key="1">
    <source>
        <dbReference type="SAM" id="MobiDB-lite"/>
    </source>
</evidence>
<keyword evidence="3" id="KW-1185">Reference proteome</keyword>